<dbReference type="EMBL" id="JACTNG010000015">
    <property type="protein sequence ID" value="MBO1081505.1"/>
    <property type="molecule type" value="Genomic_DNA"/>
</dbReference>
<organism evidence="3 4">
    <name type="scientific">Roseomonas haemaphysalidis</name>
    <dbReference type="NCBI Taxonomy" id="2768162"/>
    <lineage>
        <taxon>Bacteria</taxon>
        <taxon>Pseudomonadati</taxon>
        <taxon>Pseudomonadota</taxon>
        <taxon>Alphaproteobacteria</taxon>
        <taxon>Acetobacterales</taxon>
        <taxon>Roseomonadaceae</taxon>
        <taxon>Roseomonas</taxon>
    </lineage>
</organism>
<dbReference type="InterPro" id="IPR050879">
    <property type="entry name" value="Acyltransferase_3"/>
</dbReference>
<evidence type="ECO:0000313" key="4">
    <source>
        <dbReference type="Proteomes" id="UP001518989"/>
    </source>
</evidence>
<evidence type="ECO:0000256" key="1">
    <source>
        <dbReference type="SAM" id="Phobius"/>
    </source>
</evidence>
<feature type="transmembrane region" description="Helical" evidence="1">
    <location>
        <begin position="75"/>
        <end position="99"/>
    </location>
</feature>
<feature type="transmembrane region" description="Helical" evidence="1">
    <location>
        <begin position="192"/>
        <end position="214"/>
    </location>
</feature>
<feature type="transmembrane region" description="Helical" evidence="1">
    <location>
        <begin position="43"/>
        <end position="63"/>
    </location>
</feature>
<sequence length="382" mass="41437">MQVLLLHFATGLLPGLALSTPKQGTLAGFVHASPLFVLYDGYSAVYLFFILSGYVLTLAFQARETRPLPALAGRLVRLGLPALVAGILSATIFAVFGGLNPEVGRLVDSTWYAHLWQPTLGVTNLVKDVVVSGLLLGYLPVEPWMGLLPGWRLTLDVSLSAPLWTLSVELYGSVLIWLLVALERRGVWPWRIGLAVALLLLLRGPYLCFLAGHLMARHRFAERAPVVARLPALLLILGGLALCVMAEFRMLPPVTAFCAANLPLVPCSPGGLQQKIYGSLLVFVGLVQLPWLRQALQARWARGLGEISFSLYLTHWPLLFGPVAALVLALQGPLGLPPARLLAIVAGLALSFALARLFLPVDRLAVRLSRRVQGRRPAISRS</sequence>
<feature type="transmembrane region" description="Helical" evidence="1">
    <location>
        <begin position="226"/>
        <end position="248"/>
    </location>
</feature>
<keyword evidence="4" id="KW-1185">Reference proteome</keyword>
<feature type="transmembrane region" description="Helical" evidence="1">
    <location>
        <begin position="304"/>
        <end position="329"/>
    </location>
</feature>
<keyword evidence="3" id="KW-0808">Transferase</keyword>
<keyword evidence="1" id="KW-0472">Membrane</keyword>
<dbReference type="PANTHER" id="PTHR23028:SF134">
    <property type="entry name" value="PUTATIVE (AFU_ORTHOLOGUE AFUA_4G08520)-RELATED"/>
    <property type="match status" value="1"/>
</dbReference>
<evidence type="ECO:0000313" key="3">
    <source>
        <dbReference type="EMBL" id="MBO1081505.1"/>
    </source>
</evidence>
<name>A0ABS3KVJ8_9PROT</name>
<dbReference type="InterPro" id="IPR002656">
    <property type="entry name" value="Acyl_transf_3_dom"/>
</dbReference>
<dbReference type="Proteomes" id="UP001518989">
    <property type="component" value="Unassembled WGS sequence"/>
</dbReference>
<proteinExistence type="predicted"/>
<gene>
    <name evidence="3" type="ORF">IAI61_20925</name>
</gene>
<keyword evidence="1" id="KW-1133">Transmembrane helix</keyword>
<keyword evidence="1" id="KW-0812">Transmembrane</keyword>
<protein>
    <submittedName>
        <fullName evidence="3">Acyltransferase</fullName>
    </submittedName>
</protein>
<keyword evidence="3" id="KW-0012">Acyltransferase</keyword>
<dbReference type="GO" id="GO:0016746">
    <property type="term" value="F:acyltransferase activity"/>
    <property type="evidence" value="ECO:0007669"/>
    <property type="project" value="UniProtKB-KW"/>
</dbReference>
<feature type="domain" description="Acyltransferase 3" evidence="2">
    <location>
        <begin position="5"/>
        <end position="356"/>
    </location>
</feature>
<reference evidence="3 4" key="1">
    <citation type="submission" date="2020-09" db="EMBL/GenBank/DDBJ databases">
        <title>Roseomonas.</title>
        <authorList>
            <person name="Zhu W."/>
        </authorList>
    </citation>
    <scope>NUCLEOTIDE SEQUENCE [LARGE SCALE GENOMIC DNA]</scope>
    <source>
        <strain evidence="3 4">573</strain>
    </source>
</reference>
<evidence type="ECO:0000259" key="2">
    <source>
        <dbReference type="Pfam" id="PF01757"/>
    </source>
</evidence>
<feature type="transmembrane region" description="Helical" evidence="1">
    <location>
        <begin position="341"/>
        <end position="361"/>
    </location>
</feature>
<feature type="transmembrane region" description="Helical" evidence="1">
    <location>
        <begin position="153"/>
        <end position="180"/>
    </location>
</feature>
<dbReference type="Pfam" id="PF01757">
    <property type="entry name" value="Acyl_transf_3"/>
    <property type="match status" value="1"/>
</dbReference>
<dbReference type="PANTHER" id="PTHR23028">
    <property type="entry name" value="ACETYLTRANSFERASE"/>
    <property type="match status" value="1"/>
</dbReference>
<comment type="caution">
    <text evidence="3">The sequence shown here is derived from an EMBL/GenBank/DDBJ whole genome shotgun (WGS) entry which is preliminary data.</text>
</comment>
<accession>A0ABS3KVJ8</accession>